<protein>
    <submittedName>
        <fullName evidence="5">Substrate-binding domain-containing protein</fullName>
    </submittedName>
</protein>
<feature type="domain" description="Periplasmic binding protein" evidence="4">
    <location>
        <begin position="78"/>
        <end position="156"/>
    </location>
</feature>
<dbReference type="SUPFAM" id="SSF53822">
    <property type="entry name" value="Periplasmic binding protein-like I"/>
    <property type="match status" value="1"/>
</dbReference>
<evidence type="ECO:0000313" key="6">
    <source>
        <dbReference type="Proteomes" id="UP000475155"/>
    </source>
</evidence>
<dbReference type="InterPro" id="IPR025997">
    <property type="entry name" value="SBP_2_dom"/>
</dbReference>
<name>A0ABX0C7U8_9BIFI</name>
<dbReference type="PANTHER" id="PTHR30036:SF1">
    <property type="entry name" value="D-XYLOSE-BINDING PERIPLASMIC PROTEIN"/>
    <property type="match status" value="1"/>
</dbReference>
<comment type="subcellular location">
    <subcellularLocation>
        <location evidence="1">Cell envelope</location>
    </subcellularLocation>
</comment>
<keyword evidence="6" id="KW-1185">Reference proteome</keyword>
<dbReference type="Gene3D" id="3.40.50.2300">
    <property type="match status" value="1"/>
</dbReference>
<sequence length="198" mass="21069">MNWRMRMRRAARALAGLTAAAMLLPVAGCMPQDKAVGDTHETSEAIAHDGVDRNDVGVGVVGSARPANADRDSDMVHALRQEGMQPMYAAANGDADSQQKGVEGFVRRNVKIIVISVDDPNGWDDALGKARQAGIPVVLMESSISPDDRTLYAARFHIVEQGTTPKGGADGIGDALMDIIDDKPHARDMNVMLTGVHG</sequence>
<comment type="caution">
    <text evidence="5">The sequence shown here is derived from an EMBL/GenBank/DDBJ whole genome shotgun (WGS) entry which is preliminary data.</text>
</comment>
<keyword evidence="2 3" id="KW-0732">Signal</keyword>
<dbReference type="PANTHER" id="PTHR30036">
    <property type="entry name" value="D-XYLOSE-BINDING PERIPLASMIC PROTEIN"/>
    <property type="match status" value="1"/>
</dbReference>
<reference evidence="5 6" key="1">
    <citation type="submission" date="2019-10" db="EMBL/GenBank/DDBJ databases">
        <title>Bifidobacterium from non-human primates.</title>
        <authorList>
            <person name="Modesto M."/>
        </authorList>
    </citation>
    <scope>NUCLEOTIDE SEQUENCE [LARGE SCALE GENOMIC DNA]</scope>
    <source>
        <strain evidence="5 6">SMA1</strain>
    </source>
</reference>
<organism evidence="5 6">
    <name type="scientific">Bifidobacterium saimiriisciurei</name>
    <dbReference type="NCBI Taxonomy" id="2661627"/>
    <lineage>
        <taxon>Bacteria</taxon>
        <taxon>Bacillati</taxon>
        <taxon>Actinomycetota</taxon>
        <taxon>Actinomycetes</taxon>
        <taxon>Bifidobacteriales</taxon>
        <taxon>Bifidobacteriaceae</taxon>
        <taxon>Bifidobacterium</taxon>
    </lineage>
</organism>
<evidence type="ECO:0000313" key="5">
    <source>
        <dbReference type="EMBL" id="NEH11231.1"/>
    </source>
</evidence>
<dbReference type="InterPro" id="IPR028082">
    <property type="entry name" value="Peripla_BP_I"/>
</dbReference>
<feature type="signal peptide" evidence="3">
    <location>
        <begin position="1"/>
        <end position="28"/>
    </location>
</feature>
<dbReference type="Pfam" id="PF13407">
    <property type="entry name" value="Peripla_BP_4"/>
    <property type="match status" value="1"/>
</dbReference>
<feature type="chain" id="PRO_5045892600" evidence="3">
    <location>
        <begin position="29"/>
        <end position="198"/>
    </location>
</feature>
<dbReference type="InterPro" id="IPR050555">
    <property type="entry name" value="Bact_Solute-Bind_Prot2"/>
</dbReference>
<proteinExistence type="predicted"/>
<evidence type="ECO:0000256" key="3">
    <source>
        <dbReference type="SAM" id="SignalP"/>
    </source>
</evidence>
<evidence type="ECO:0000256" key="1">
    <source>
        <dbReference type="ARBA" id="ARBA00004196"/>
    </source>
</evidence>
<dbReference type="EMBL" id="WHZU01000004">
    <property type="protein sequence ID" value="NEH11231.1"/>
    <property type="molecule type" value="Genomic_DNA"/>
</dbReference>
<evidence type="ECO:0000256" key="2">
    <source>
        <dbReference type="ARBA" id="ARBA00022729"/>
    </source>
</evidence>
<accession>A0ABX0C7U8</accession>
<evidence type="ECO:0000259" key="4">
    <source>
        <dbReference type="Pfam" id="PF13407"/>
    </source>
</evidence>
<gene>
    <name evidence="5" type="ORF">GFD18_03860</name>
</gene>
<dbReference type="Proteomes" id="UP000475155">
    <property type="component" value="Unassembled WGS sequence"/>
</dbReference>